<organism evidence="2 3">
    <name type="scientific">Rhodovulum bhavnagarense</name>
    <dbReference type="NCBI Taxonomy" id="992286"/>
    <lineage>
        <taxon>Bacteria</taxon>
        <taxon>Pseudomonadati</taxon>
        <taxon>Pseudomonadota</taxon>
        <taxon>Alphaproteobacteria</taxon>
        <taxon>Rhodobacterales</taxon>
        <taxon>Paracoccaceae</taxon>
        <taxon>Rhodovulum</taxon>
    </lineage>
</organism>
<comment type="caution">
    <text evidence="2">The sequence shown here is derived from an EMBL/GenBank/DDBJ whole genome shotgun (WGS) entry which is preliminary data.</text>
</comment>
<evidence type="ECO:0000313" key="3">
    <source>
        <dbReference type="Proteomes" id="UP000295050"/>
    </source>
</evidence>
<dbReference type="RefSeq" id="WP_132953133.1">
    <property type="nucleotide sequence ID" value="NZ_SLXU01000023.1"/>
</dbReference>
<keyword evidence="3" id="KW-1185">Reference proteome</keyword>
<dbReference type="EMBL" id="SLXU01000023">
    <property type="protein sequence ID" value="TCP58519.1"/>
    <property type="molecule type" value="Genomic_DNA"/>
</dbReference>
<feature type="region of interest" description="Disordered" evidence="1">
    <location>
        <begin position="76"/>
        <end position="107"/>
    </location>
</feature>
<reference evidence="2 3" key="1">
    <citation type="submission" date="2019-03" db="EMBL/GenBank/DDBJ databases">
        <title>Genomic Encyclopedia of Type Strains, Phase IV (KMG-IV): sequencing the most valuable type-strain genomes for metagenomic binning, comparative biology and taxonomic classification.</title>
        <authorList>
            <person name="Goeker M."/>
        </authorList>
    </citation>
    <scope>NUCLEOTIDE SEQUENCE [LARGE SCALE GENOMIC DNA]</scope>
    <source>
        <strain evidence="2 3">DSM 24766</strain>
    </source>
</reference>
<name>A0A4R2R992_9RHOB</name>
<proteinExistence type="predicted"/>
<sequence>MKDELNFAGFDLQESFDASVRPIVRVDVEKYQAFLDGADLTDAQREEFLQALWSIMVSFVELGFGVSPMQEACGKNREIDPQGAKNTFNAVSSTEPNNHNNKNGFSP</sequence>
<dbReference type="Proteomes" id="UP000295050">
    <property type="component" value="Unassembled WGS sequence"/>
</dbReference>
<accession>A0A4R2R992</accession>
<protein>
    <submittedName>
        <fullName evidence="2">Uncharacterized protein</fullName>
    </submittedName>
</protein>
<gene>
    <name evidence="2" type="ORF">EV663_12321</name>
</gene>
<evidence type="ECO:0000313" key="2">
    <source>
        <dbReference type="EMBL" id="TCP58519.1"/>
    </source>
</evidence>
<evidence type="ECO:0000256" key="1">
    <source>
        <dbReference type="SAM" id="MobiDB-lite"/>
    </source>
</evidence>
<dbReference type="OrthoDB" id="7876422at2"/>
<feature type="compositionally biased region" description="Polar residues" evidence="1">
    <location>
        <begin position="84"/>
        <end position="107"/>
    </location>
</feature>
<dbReference type="AlphaFoldDB" id="A0A4R2R992"/>